<proteinExistence type="inferred from homology"/>
<keyword evidence="3" id="KW-0813">Transport</keyword>
<dbReference type="CDD" id="cd06174">
    <property type="entry name" value="MFS"/>
    <property type="match status" value="1"/>
</dbReference>
<feature type="transmembrane region" description="Helical" evidence="8">
    <location>
        <begin position="98"/>
        <end position="118"/>
    </location>
</feature>
<evidence type="ECO:0000256" key="6">
    <source>
        <dbReference type="ARBA" id="ARBA00023136"/>
    </source>
</evidence>
<evidence type="ECO:0000256" key="4">
    <source>
        <dbReference type="ARBA" id="ARBA00022692"/>
    </source>
</evidence>
<evidence type="ECO:0000256" key="2">
    <source>
        <dbReference type="ARBA" id="ARBA00006595"/>
    </source>
</evidence>
<dbReference type="PANTHER" id="PTHR20772">
    <property type="entry name" value="PROTEIN FMP42"/>
    <property type="match status" value="1"/>
</dbReference>
<dbReference type="SUPFAM" id="SSF103473">
    <property type="entry name" value="MFS general substrate transporter"/>
    <property type="match status" value="1"/>
</dbReference>
<feature type="transmembrane region" description="Helical" evidence="8">
    <location>
        <begin position="20"/>
        <end position="41"/>
    </location>
</feature>
<feature type="transmembrane region" description="Helical" evidence="8">
    <location>
        <begin position="420"/>
        <end position="442"/>
    </location>
</feature>
<evidence type="ECO:0000256" key="8">
    <source>
        <dbReference type="SAM" id="Phobius"/>
    </source>
</evidence>
<feature type="region of interest" description="Disordered" evidence="7">
    <location>
        <begin position="301"/>
        <end position="394"/>
    </location>
</feature>
<keyword evidence="4 8" id="KW-0812">Transmembrane</keyword>
<feature type="region of interest" description="Disordered" evidence="7">
    <location>
        <begin position="250"/>
        <end position="278"/>
    </location>
</feature>
<feature type="transmembrane region" description="Helical" evidence="8">
    <location>
        <begin position="510"/>
        <end position="532"/>
    </location>
</feature>
<protein>
    <submittedName>
        <fullName evidence="9">Uncharacterized protein</fullName>
    </submittedName>
</protein>
<keyword evidence="6 8" id="KW-0472">Membrane</keyword>
<gene>
    <name evidence="9" type="ORF">CVIRNUC_009168</name>
</gene>
<feature type="transmembrane region" description="Helical" evidence="8">
    <location>
        <begin position="125"/>
        <end position="145"/>
    </location>
</feature>
<keyword evidence="5 8" id="KW-1133">Transmembrane helix</keyword>
<keyword evidence="10" id="KW-1185">Reference proteome</keyword>
<feature type="transmembrane region" description="Helical" evidence="8">
    <location>
        <begin position="487"/>
        <end position="504"/>
    </location>
</feature>
<evidence type="ECO:0000256" key="3">
    <source>
        <dbReference type="ARBA" id="ARBA00022448"/>
    </source>
</evidence>
<comment type="similarity">
    <text evidence="2">Belongs to the SLC43A transporter (TC 2.A.1.44) family.</text>
</comment>
<feature type="compositionally biased region" description="Basic and acidic residues" evidence="7">
    <location>
        <begin position="253"/>
        <end position="278"/>
    </location>
</feature>
<dbReference type="EMBL" id="CAUYUE010000013">
    <property type="protein sequence ID" value="CAK0785955.1"/>
    <property type="molecule type" value="Genomic_DNA"/>
</dbReference>
<evidence type="ECO:0000256" key="7">
    <source>
        <dbReference type="SAM" id="MobiDB-lite"/>
    </source>
</evidence>
<comment type="caution">
    <text evidence="9">The sequence shown here is derived from an EMBL/GenBank/DDBJ whole genome shotgun (WGS) entry which is preliminary data.</text>
</comment>
<dbReference type="Proteomes" id="UP001314263">
    <property type="component" value="Unassembled WGS sequence"/>
</dbReference>
<organism evidence="9 10">
    <name type="scientific">Coccomyxa viridis</name>
    <dbReference type="NCBI Taxonomy" id="1274662"/>
    <lineage>
        <taxon>Eukaryota</taxon>
        <taxon>Viridiplantae</taxon>
        <taxon>Chlorophyta</taxon>
        <taxon>core chlorophytes</taxon>
        <taxon>Trebouxiophyceae</taxon>
        <taxon>Trebouxiophyceae incertae sedis</taxon>
        <taxon>Coccomyxaceae</taxon>
        <taxon>Coccomyxa</taxon>
    </lineage>
</organism>
<dbReference type="PANTHER" id="PTHR20772:SF2">
    <property type="entry name" value="PROTEIN FMP42"/>
    <property type="match status" value="1"/>
</dbReference>
<accession>A0AAV1IIB2</accession>
<evidence type="ECO:0000313" key="9">
    <source>
        <dbReference type="EMBL" id="CAK0785955.1"/>
    </source>
</evidence>
<evidence type="ECO:0000256" key="5">
    <source>
        <dbReference type="ARBA" id="ARBA00022989"/>
    </source>
</evidence>
<dbReference type="InterPro" id="IPR036259">
    <property type="entry name" value="MFS_trans_sf"/>
</dbReference>
<feature type="transmembrane region" description="Helical" evidence="8">
    <location>
        <begin position="462"/>
        <end position="482"/>
    </location>
</feature>
<feature type="transmembrane region" description="Helical" evidence="8">
    <location>
        <begin position="188"/>
        <end position="207"/>
    </location>
</feature>
<comment type="subcellular location">
    <subcellularLocation>
        <location evidence="1">Membrane</location>
        <topology evidence="1">Multi-pass membrane protein</topology>
    </subcellularLocation>
</comment>
<feature type="transmembrane region" description="Helical" evidence="8">
    <location>
        <begin position="157"/>
        <end position="176"/>
    </location>
</feature>
<feature type="compositionally biased region" description="Low complexity" evidence="7">
    <location>
        <begin position="352"/>
        <end position="380"/>
    </location>
</feature>
<dbReference type="AlphaFoldDB" id="A0AAV1IIB2"/>
<feature type="transmembrane region" description="Helical" evidence="8">
    <location>
        <begin position="70"/>
        <end position="92"/>
    </location>
</feature>
<reference evidence="9 10" key="1">
    <citation type="submission" date="2023-10" db="EMBL/GenBank/DDBJ databases">
        <authorList>
            <person name="Maclean D."/>
            <person name="Macfadyen A."/>
        </authorList>
    </citation>
    <scope>NUCLEOTIDE SEQUENCE [LARGE SCALE GENOMIC DNA]</scope>
</reference>
<dbReference type="GO" id="GO:0016020">
    <property type="term" value="C:membrane"/>
    <property type="evidence" value="ECO:0007669"/>
    <property type="project" value="UniProtKB-SubCell"/>
</dbReference>
<name>A0AAV1IIB2_9CHLO</name>
<feature type="transmembrane region" description="Helical" evidence="8">
    <location>
        <begin position="577"/>
        <end position="599"/>
    </location>
</feature>
<evidence type="ECO:0000313" key="10">
    <source>
        <dbReference type="Proteomes" id="UP001314263"/>
    </source>
</evidence>
<evidence type="ECO:0000256" key="1">
    <source>
        <dbReference type="ARBA" id="ARBA00004141"/>
    </source>
</evidence>
<dbReference type="InterPro" id="IPR052599">
    <property type="entry name" value="SLC43A_AATransporter"/>
</dbReference>
<sequence length="650" mass="71416">MAHSGGFDLPYGFKDARVGLLTQAIIGEFLQGGLIFGWNALAIMLKAQGNYNGNCPPDLNARCAWQESHLAVLWTIGVFALNFGPVIVGPVLDYVGPKLTAMLGTFLNVLALILLACSNTHDFNALAPGAVLLGLAGITFHLSQFHMSNLFPRSRGFISSLLVAGFTGCGAVFYFLDLIFIAAGSTRGAYRLIMILYALVCGLWMALNFWMMPWHALQVGQMYLYVGNWKFKVMERKEVERQAVALRMTALDGNRKSHEQKPQNGASHHDESTLHDLENGHSDEEIDRDMALAYMGLKPTTSGGKLADSADPMWLDRESPPPTAPIVSHDAGAPSNGQAGEAGRRRGDDEAPQASPSAAPQLPSMPSMPSSRPDSTSTPRGIGRPPTRDHNMLMNSERGELVFEPRRFVELRKKPFWQQFLSPESTGMGVFYTLNVFCIQFYLGTTRLQLEHKGGPDHVVTAIANVVPAFGFIGIPVIAWLLDKMGYGITLATINFLGVLASFFQAMPSVWFQIVTLIVWCAGRFFLYTSYYSIFGALFGYTNFGRMVAIDNTINGLFGLLQLPLTNWGLHGLGGNFTAINIIQVAVLLPLFVFCWYMYNWENDEGNQIPILPVEGEELPCNIKGPRLLREANFLQSLEKKLTSAGAIAA</sequence>
<dbReference type="Gene3D" id="1.20.1250.20">
    <property type="entry name" value="MFS general substrate transporter like domains"/>
    <property type="match status" value="2"/>
</dbReference>